<feature type="binding site" evidence="3">
    <location>
        <begin position="13"/>
        <end position="18"/>
    </location>
    <ligand>
        <name>ATP</name>
        <dbReference type="ChEBI" id="CHEBI:30616"/>
    </ligand>
</feature>
<reference evidence="5 6" key="1">
    <citation type="submission" date="2018-08" db="EMBL/GenBank/DDBJ databases">
        <title>A genome reference for cultivated species of the human gut microbiota.</title>
        <authorList>
            <person name="Zou Y."/>
            <person name="Xue W."/>
            <person name="Luo G."/>
        </authorList>
    </citation>
    <scope>NUCLEOTIDE SEQUENCE [LARGE SCALE GENOMIC DNA]</scope>
    <source>
        <strain evidence="5 6">OF01-3</strain>
    </source>
</reference>
<keyword evidence="3 5" id="KW-0808">Transferase</keyword>
<comment type="similarity">
    <text evidence="3">Belongs to the CoaE family.</text>
</comment>
<comment type="caution">
    <text evidence="5">The sequence shown here is derived from an EMBL/GenBank/DDBJ whole genome shotgun (WGS) entry which is preliminary data.</text>
</comment>
<protein>
    <recommendedName>
        <fullName evidence="3 4">Dephospho-CoA kinase</fullName>
        <ecNumber evidence="3 4">2.7.1.24</ecNumber>
    </recommendedName>
    <alternativeName>
        <fullName evidence="3">Dephosphocoenzyme A kinase</fullName>
    </alternativeName>
</protein>
<dbReference type="PANTHER" id="PTHR10695:SF46">
    <property type="entry name" value="BIFUNCTIONAL COENZYME A SYNTHASE-RELATED"/>
    <property type="match status" value="1"/>
</dbReference>
<evidence type="ECO:0000256" key="4">
    <source>
        <dbReference type="NCBIfam" id="TIGR00152"/>
    </source>
</evidence>
<keyword evidence="3 5" id="KW-0418">Kinase</keyword>
<keyword evidence="2 3" id="KW-0067">ATP-binding</keyword>
<gene>
    <name evidence="3" type="primary">coaE</name>
    <name evidence="5" type="ORF">DXA39_02490</name>
</gene>
<comment type="function">
    <text evidence="3">Catalyzes the phosphorylation of the 3'-hydroxyl group of dephosphocoenzyme A to form coenzyme A.</text>
</comment>
<dbReference type="GO" id="GO:0015937">
    <property type="term" value="P:coenzyme A biosynthetic process"/>
    <property type="evidence" value="ECO:0007669"/>
    <property type="project" value="UniProtKB-UniRule"/>
</dbReference>
<organism evidence="5 6">
    <name type="scientific">Anaerococcus nagyae</name>
    <dbReference type="NCBI Taxonomy" id="1755241"/>
    <lineage>
        <taxon>Bacteria</taxon>
        <taxon>Bacillati</taxon>
        <taxon>Bacillota</taxon>
        <taxon>Tissierellia</taxon>
        <taxon>Tissierellales</taxon>
        <taxon>Peptoniphilaceae</taxon>
        <taxon>Anaerococcus</taxon>
    </lineage>
</organism>
<dbReference type="UniPathway" id="UPA00241">
    <property type="reaction ID" value="UER00356"/>
</dbReference>
<keyword evidence="3" id="KW-0173">Coenzyme A biosynthesis</keyword>
<dbReference type="GO" id="GO:0005737">
    <property type="term" value="C:cytoplasm"/>
    <property type="evidence" value="ECO:0007669"/>
    <property type="project" value="UniProtKB-SubCell"/>
</dbReference>
<keyword evidence="1 3" id="KW-0547">Nucleotide-binding</keyword>
<evidence type="ECO:0000256" key="3">
    <source>
        <dbReference type="HAMAP-Rule" id="MF_00376"/>
    </source>
</evidence>
<dbReference type="CDD" id="cd02022">
    <property type="entry name" value="DPCK"/>
    <property type="match status" value="1"/>
</dbReference>
<keyword evidence="6" id="KW-1185">Reference proteome</keyword>
<dbReference type="HAMAP" id="MF_00376">
    <property type="entry name" value="Dephospho_CoA_kinase"/>
    <property type="match status" value="1"/>
</dbReference>
<dbReference type="GO" id="GO:0005524">
    <property type="term" value="F:ATP binding"/>
    <property type="evidence" value="ECO:0007669"/>
    <property type="project" value="UniProtKB-UniRule"/>
</dbReference>
<dbReference type="SUPFAM" id="SSF52540">
    <property type="entry name" value="P-loop containing nucleoside triphosphate hydrolases"/>
    <property type="match status" value="1"/>
</dbReference>
<evidence type="ECO:0000256" key="1">
    <source>
        <dbReference type="ARBA" id="ARBA00022741"/>
    </source>
</evidence>
<dbReference type="PROSITE" id="PS51219">
    <property type="entry name" value="DPCK"/>
    <property type="match status" value="1"/>
</dbReference>
<comment type="subcellular location">
    <subcellularLocation>
        <location evidence="3">Cytoplasm</location>
    </subcellularLocation>
</comment>
<dbReference type="AlphaFoldDB" id="A0A3E2TJE8"/>
<comment type="catalytic activity">
    <reaction evidence="3">
        <text>3'-dephospho-CoA + ATP = ADP + CoA + H(+)</text>
        <dbReference type="Rhea" id="RHEA:18245"/>
        <dbReference type="ChEBI" id="CHEBI:15378"/>
        <dbReference type="ChEBI" id="CHEBI:30616"/>
        <dbReference type="ChEBI" id="CHEBI:57287"/>
        <dbReference type="ChEBI" id="CHEBI:57328"/>
        <dbReference type="ChEBI" id="CHEBI:456216"/>
        <dbReference type="EC" id="2.7.1.24"/>
    </reaction>
</comment>
<dbReference type="Proteomes" id="UP000261011">
    <property type="component" value="Unassembled WGS sequence"/>
</dbReference>
<accession>A0A3E2TJE8</accession>
<dbReference type="InterPro" id="IPR001977">
    <property type="entry name" value="Depp_CoAkinase"/>
</dbReference>
<name>A0A3E2TJE8_9FIRM</name>
<dbReference type="NCBIfam" id="TIGR00152">
    <property type="entry name" value="dephospho-CoA kinase"/>
    <property type="match status" value="1"/>
</dbReference>
<dbReference type="EMBL" id="QVEU01000002">
    <property type="protein sequence ID" value="RGB77113.1"/>
    <property type="molecule type" value="Genomic_DNA"/>
</dbReference>
<dbReference type="OrthoDB" id="9812943at2"/>
<evidence type="ECO:0000313" key="5">
    <source>
        <dbReference type="EMBL" id="RGB77113.1"/>
    </source>
</evidence>
<keyword evidence="3" id="KW-0963">Cytoplasm</keyword>
<dbReference type="Gene3D" id="3.40.50.300">
    <property type="entry name" value="P-loop containing nucleotide triphosphate hydrolases"/>
    <property type="match status" value="1"/>
</dbReference>
<sequence length="197" mass="22948">MNPSKIVITGTIASGKSTLSKLLKELGYKVLSSDDINRELLEKGEANYQAIKDSNLFNEAFIEDKLDKKKLAKIIFSDKEKLEILNKLTHKNILNRIDYLVKYSKEKVVFIEIPLYFQLKERFDNDQVWLVVADYQTQLERLMQRDNIDLVYAKAKIQTQQDLIRMKANSDVVFDNSSSIEELKEQLKQVLEDKDLL</sequence>
<dbReference type="PANTHER" id="PTHR10695">
    <property type="entry name" value="DEPHOSPHO-COA KINASE-RELATED"/>
    <property type="match status" value="1"/>
</dbReference>
<dbReference type="InterPro" id="IPR027417">
    <property type="entry name" value="P-loop_NTPase"/>
</dbReference>
<dbReference type="RefSeq" id="WP_117520772.1">
    <property type="nucleotide sequence ID" value="NZ_JBHWSY010000062.1"/>
</dbReference>
<proteinExistence type="inferred from homology"/>
<evidence type="ECO:0000313" key="6">
    <source>
        <dbReference type="Proteomes" id="UP000261011"/>
    </source>
</evidence>
<dbReference type="Pfam" id="PF01121">
    <property type="entry name" value="CoaE"/>
    <property type="match status" value="1"/>
</dbReference>
<dbReference type="EC" id="2.7.1.24" evidence="3 4"/>
<evidence type="ECO:0000256" key="2">
    <source>
        <dbReference type="ARBA" id="ARBA00022840"/>
    </source>
</evidence>
<dbReference type="GO" id="GO:0004140">
    <property type="term" value="F:dephospho-CoA kinase activity"/>
    <property type="evidence" value="ECO:0007669"/>
    <property type="project" value="UniProtKB-UniRule"/>
</dbReference>
<comment type="pathway">
    <text evidence="3">Cofactor biosynthesis; coenzyme A biosynthesis; CoA from (R)-pantothenate: step 5/5.</text>
</comment>